<accession>X1H5S6</accession>
<organism evidence="2">
    <name type="scientific">marine sediment metagenome</name>
    <dbReference type="NCBI Taxonomy" id="412755"/>
    <lineage>
        <taxon>unclassified sequences</taxon>
        <taxon>metagenomes</taxon>
        <taxon>ecological metagenomes</taxon>
    </lineage>
</organism>
<evidence type="ECO:0000256" key="1">
    <source>
        <dbReference type="SAM" id="Phobius"/>
    </source>
</evidence>
<keyword evidence="1" id="KW-0472">Membrane</keyword>
<sequence length="207" mass="23774">QPNSPVYFLMIADVLLFLFFNVIGLLLRGFKSKGIIKKKLIELSIANFLFLIFYVSYVIVNDSTIKLLMRIGEIGSIGIMYFALRESPEKPEKIRTKKEVKVKDGLFRLTRRPDEITEEEVSISKEKKICLVCKGKVKRFSFICAKCDTFYCENCAKAIISMENACWACNKQLDKTKPYKPFNKLKINSNSVVKYQKTGLRGLLVSK</sequence>
<gene>
    <name evidence="2" type="ORF">S03H2_22880</name>
</gene>
<reference evidence="2" key="1">
    <citation type="journal article" date="2014" name="Front. Microbiol.">
        <title>High frequency of phylogenetically diverse reductive dehalogenase-homologous genes in deep subseafloor sedimentary metagenomes.</title>
        <authorList>
            <person name="Kawai M."/>
            <person name="Futagami T."/>
            <person name="Toyoda A."/>
            <person name="Takaki Y."/>
            <person name="Nishi S."/>
            <person name="Hori S."/>
            <person name="Arai W."/>
            <person name="Tsubouchi T."/>
            <person name="Morono Y."/>
            <person name="Uchiyama I."/>
            <person name="Ito T."/>
            <person name="Fujiyama A."/>
            <person name="Inagaki F."/>
            <person name="Takami H."/>
        </authorList>
    </citation>
    <scope>NUCLEOTIDE SEQUENCE</scope>
    <source>
        <strain evidence="2">Expedition CK06-06</strain>
    </source>
</reference>
<dbReference type="SUPFAM" id="SSF57903">
    <property type="entry name" value="FYVE/PHD zinc finger"/>
    <property type="match status" value="1"/>
</dbReference>
<evidence type="ECO:0000313" key="2">
    <source>
        <dbReference type="EMBL" id="GAH40658.1"/>
    </source>
</evidence>
<comment type="caution">
    <text evidence="2">The sequence shown here is derived from an EMBL/GenBank/DDBJ whole genome shotgun (WGS) entry which is preliminary data.</text>
</comment>
<dbReference type="AlphaFoldDB" id="X1H5S6"/>
<dbReference type="InterPro" id="IPR011011">
    <property type="entry name" value="Znf_FYVE_PHD"/>
</dbReference>
<keyword evidence="1" id="KW-0812">Transmembrane</keyword>
<name>X1H5S6_9ZZZZ</name>
<keyword evidence="1" id="KW-1133">Transmembrane helix</keyword>
<dbReference type="EMBL" id="BARU01012396">
    <property type="protein sequence ID" value="GAH40658.1"/>
    <property type="molecule type" value="Genomic_DNA"/>
</dbReference>
<protein>
    <submittedName>
        <fullName evidence="2">Uncharacterized protein</fullName>
    </submittedName>
</protein>
<feature type="transmembrane region" description="Helical" evidence="1">
    <location>
        <begin position="40"/>
        <end position="59"/>
    </location>
</feature>
<proteinExistence type="predicted"/>
<feature type="transmembrane region" description="Helical" evidence="1">
    <location>
        <begin position="6"/>
        <end position="28"/>
    </location>
</feature>
<feature type="non-terminal residue" evidence="2">
    <location>
        <position position="1"/>
    </location>
</feature>